<proteinExistence type="inferred from homology"/>
<keyword evidence="6 11" id="KW-0479">Metal-binding</keyword>
<dbReference type="InterPro" id="IPR049023">
    <property type="entry name" value="AMG1_II"/>
</dbReference>
<feature type="domain" description="Alpha-D-phosphohexomutase alpha/beta/alpha" evidence="16">
    <location>
        <begin position="121"/>
        <end position="191"/>
    </location>
</feature>
<dbReference type="STRING" id="1569628.A0A316UQ65"/>
<organism evidence="19 20">
    <name type="scientific">Jaminaea rosea</name>
    <dbReference type="NCBI Taxonomy" id="1569628"/>
    <lineage>
        <taxon>Eukaryota</taxon>
        <taxon>Fungi</taxon>
        <taxon>Dikarya</taxon>
        <taxon>Basidiomycota</taxon>
        <taxon>Ustilaginomycotina</taxon>
        <taxon>Exobasidiomycetes</taxon>
        <taxon>Microstromatales</taxon>
        <taxon>Microstromatales incertae sedis</taxon>
        <taxon>Jaminaea</taxon>
    </lineage>
</organism>
<evidence type="ECO:0000256" key="3">
    <source>
        <dbReference type="ARBA" id="ARBA00010231"/>
    </source>
</evidence>
<feature type="binding site" evidence="13">
    <location>
        <begin position="397"/>
        <end position="399"/>
    </location>
    <ligand>
        <name>substrate</name>
    </ligand>
</feature>
<feature type="domain" description="Alpha-D-phosphohexomutase alpha/beta/alpha" evidence="16">
    <location>
        <begin position="73"/>
        <end position="114"/>
    </location>
</feature>
<evidence type="ECO:0000313" key="20">
    <source>
        <dbReference type="Proteomes" id="UP000245884"/>
    </source>
</evidence>
<evidence type="ECO:0000256" key="4">
    <source>
        <dbReference type="ARBA" id="ARBA00012731"/>
    </source>
</evidence>
<keyword evidence="8 11" id="KW-0413">Isomerase</keyword>
<dbReference type="FunFam" id="3.40.120.10:FF:000038">
    <property type="entry name" value="Phosphoacetylglucosamine mutase"/>
    <property type="match status" value="1"/>
</dbReference>
<dbReference type="RefSeq" id="XP_025362064.1">
    <property type="nucleotide sequence ID" value="XM_025506249.1"/>
</dbReference>
<gene>
    <name evidence="19" type="ORF">BDZ90DRAFT_232423</name>
</gene>
<dbReference type="InterPro" id="IPR016657">
    <property type="entry name" value="PAGM"/>
</dbReference>
<feature type="binding site" evidence="14">
    <location>
        <position position="303"/>
    </location>
    <ligand>
        <name>Mg(2+)</name>
        <dbReference type="ChEBI" id="CHEBI:18420"/>
    </ligand>
</feature>
<feature type="active site" description="Phosphoserine intermediate" evidence="12">
    <location>
        <position position="81"/>
    </location>
</feature>
<dbReference type="InterPro" id="IPR049022">
    <property type="entry name" value="AMG1_III"/>
</dbReference>
<evidence type="ECO:0000256" key="14">
    <source>
        <dbReference type="PIRSR" id="PIRSR016408-3"/>
    </source>
</evidence>
<sequence>MALPSTISAARAMAEGLPTQLIHEGVKEYPKPEAVKFTYGTAGVRTKGAILESVCYRIALISALRSKKLGGKTVGLMVTASHNPEEDNGLKAVDARGEMLESSWESHCTAAVNATNADELIAALETLISTAKINLSTPASVVYGHDTRPTCPALCKALASGLAAMGANIIDAGLKTTPQLHYLVKALNTKGTPDAYGEPTEEGYYAKLSAAYISLVSKFPPTSSPLIVDCANGVGAAALIGLKKHIGEQYLLIKAQRTDTKTPGALNSGCGADYVKTNQRLPSGYEKESSLAPGERMCSFDGDADRIVFYYLRGPASQPDSFRLLDGDKIASLAADYIVELVKKAGVELEVGCVQTAYANGSSTKYLQQRVPVTCTPTGVKHLHAAAERYDVGVYFEANGHGTVLFSESAQRTIKEAEPSSPAAEDALSQLSALVELINQTVGDAISDMLLVEVILRSRQWGAEDWDGAYEDLPNKLLKVTVKDRFAFKTEDAERKLISPVGLQAKIDNEVAKYKGARSFVRASGTEDAVRVYAECALAPELDKLATAVARLVQETDV</sequence>
<dbReference type="InterPro" id="IPR016055">
    <property type="entry name" value="A-D-PHexomutase_a/b/a-I/II/III"/>
</dbReference>
<dbReference type="OrthoDB" id="1928at2759"/>
<dbReference type="CDD" id="cd03086">
    <property type="entry name" value="PGM3"/>
    <property type="match status" value="1"/>
</dbReference>
<comment type="catalytic activity">
    <reaction evidence="1 11">
        <text>N-acetyl-alpha-D-glucosamine 1-phosphate = N-acetyl-D-glucosamine 6-phosphate</text>
        <dbReference type="Rhea" id="RHEA:23804"/>
        <dbReference type="ChEBI" id="CHEBI:57513"/>
        <dbReference type="ChEBI" id="CHEBI:57776"/>
        <dbReference type="EC" id="5.4.2.3"/>
    </reaction>
</comment>
<dbReference type="GO" id="GO:0004610">
    <property type="term" value="F:phosphoacetylglucosamine mutase activity"/>
    <property type="evidence" value="ECO:0007669"/>
    <property type="project" value="UniProtKB-UniRule"/>
</dbReference>
<keyword evidence="20" id="KW-1185">Reference proteome</keyword>
<reference evidence="19 20" key="1">
    <citation type="journal article" date="2018" name="Mol. Biol. Evol.">
        <title>Broad Genomic Sampling Reveals a Smut Pathogenic Ancestry of the Fungal Clade Ustilaginomycotina.</title>
        <authorList>
            <person name="Kijpornyongpan T."/>
            <person name="Mondo S.J."/>
            <person name="Barry K."/>
            <person name="Sandor L."/>
            <person name="Lee J."/>
            <person name="Lipzen A."/>
            <person name="Pangilinan J."/>
            <person name="LaButti K."/>
            <person name="Hainaut M."/>
            <person name="Henrissat B."/>
            <person name="Grigoriev I.V."/>
            <person name="Spatafora J.W."/>
            <person name="Aime M.C."/>
        </authorList>
    </citation>
    <scope>NUCLEOTIDE SEQUENCE [LARGE SCALE GENOMIC DNA]</scope>
    <source>
        <strain evidence="19 20">MCA 5214</strain>
    </source>
</reference>
<protein>
    <recommendedName>
        <fullName evidence="4 11">Phosphoacetylglucosamine mutase</fullName>
        <shortName evidence="11">PAGM</shortName>
        <ecNumber evidence="4 11">5.4.2.3</ecNumber>
    </recommendedName>
    <alternativeName>
        <fullName evidence="10 11">Acetylglucosamine phosphomutase</fullName>
    </alternativeName>
    <alternativeName>
        <fullName evidence="9 11">N-acetylglucosamine-phosphate mutase</fullName>
    </alternativeName>
</protein>
<feature type="binding site" evidence="14">
    <location>
        <position position="305"/>
    </location>
    <ligand>
        <name>Mg(2+)</name>
        <dbReference type="ChEBI" id="CHEBI:18420"/>
    </ligand>
</feature>
<dbReference type="GO" id="GO:0000287">
    <property type="term" value="F:magnesium ion binding"/>
    <property type="evidence" value="ECO:0007669"/>
    <property type="project" value="InterPro"/>
</dbReference>
<dbReference type="InterPro" id="IPR005843">
    <property type="entry name" value="A-D-PHexomutase_C"/>
</dbReference>
<evidence type="ECO:0000256" key="12">
    <source>
        <dbReference type="PIRSR" id="PIRSR016408-1"/>
    </source>
</evidence>
<name>A0A316UQ65_9BASI</name>
<feature type="binding site" evidence="13">
    <location>
        <position position="531"/>
    </location>
    <ligand>
        <name>substrate</name>
    </ligand>
</feature>
<dbReference type="Pfam" id="PF21405">
    <property type="entry name" value="AMG1_II"/>
    <property type="match status" value="1"/>
</dbReference>
<evidence type="ECO:0000259" key="18">
    <source>
        <dbReference type="Pfam" id="PF21405"/>
    </source>
</evidence>
<dbReference type="FunFam" id="3.30.310.50:FF:000003">
    <property type="entry name" value="Phosphoacetylglucosamine mutase"/>
    <property type="match status" value="1"/>
</dbReference>
<dbReference type="EMBL" id="KZ819668">
    <property type="protein sequence ID" value="PWN27452.1"/>
    <property type="molecule type" value="Genomic_DNA"/>
</dbReference>
<evidence type="ECO:0000256" key="5">
    <source>
        <dbReference type="ARBA" id="ARBA00022553"/>
    </source>
</evidence>
<dbReference type="GO" id="GO:0005975">
    <property type="term" value="P:carbohydrate metabolic process"/>
    <property type="evidence" value="ECO:0007669"/>
    <property type="project" value="InterPro"/>
</dbReference>
<dbReference type="InterPro" id="IPR016066">
    <property type="entry name" value="A-D-PHexomutase_CS"/>
</dbReference>
<dbReference type="UniPathway" id="UPA00113">
    <property type="reaction ID" value="UER00530"/>
</dbReference>
<dbReference type="SUPFAM" id="SSF55957">
    <property type="entry name" value="Phosphoglucomutase, C-terminal domain"/>
    <property type="match status" value="1"/>
</dbReference>
<dbReference type="EC" id="5.4.2.3" evidence="4 11"/>
<dbReference type="Pfam" id="PF02878">
    <property type="entry name" value="PGM_PMM_I"/>
    <property type="match status" value="2"/>
</dbReference>
<keyword evidence="5" id="KW-0597">Phosphoprotein</keyword>
<feature type="binding site" description="via phosphate group" evidence="14">
    <location>
        <position position="81"/>
    </location>
    <ligand>
        <name>Mg(2+)</name>
        <dbReference type="ChEBI" id="CHEBI:18420"/>
    </ligand>
</feature>
<feature type="domain" description="Phosphoacetylglucosamine mutase AMG1" evidence="17">
    <location>
        <begin position="326"/>
        <end position="461"/>
    </location>
</feature>
<dbReference type="InterPro" id="IPR036900">
    <property type="entry name" value="A-D-PHexomutase_C_sf"/>
</dbReference>
<evidence type="ECO:0000256" key="1">
    <source>
        <dbReference type="ARBA" id="ARBA00000558"/>
    </source>
</evidence>
<evidence type="ECO:0000256" key="10">
    <source>
        <dbReference type="ARBA" id="ARBA00032065"/>
    </source>
</evidence>
<feature type="domain" description="Phosphoacetylglucosamine mutase AMG1" evidence="18">
    <location>
        <begin position="201"/>
        <end position="308"/>
    </location>
</feature>
<comment type="cofactor">
    <cofactor evidence="11 14">
        <name>Mg(2+)</name>
        <dbReference type="ChEBI" id="CHEBI:18420"/>
    </cofactor>
    <text evidence="11 14">Binds 1 Mg(2+) ion per subunit.</text>
</comment>
<dbReference type="Pfam" id="PF21404">
    <property type="entry name" value="AMG1_III"/>
    <property type="match status" value="1"/>
</dbReference>
<dbReference type="InterPro" id="IPR005844">
    <property type="entry name" value="A-D-PHexomutase_a/b/a-I"/>
</dbReference>
<feature type="binding site" evidence="14">
    <location>
        <position position="301"/>
    </location>
    <ligand>
        <name>Mg(2+)</name>
        <dbReference type="ChEBI" id="CHEBI:18420"/>
    </ligand>
</feature>
<dbReference type="Proteomes" id="UP000245884">
    <property type="component" value="Unassembled WGS sequence"/>
</dbReference>
<dbReference type="AlphaFoldDB" id="A0A316UQ65"/>
<evidence type="ECO:0000256" key="7">
    <source>
        <dbReference type="ARBA" id="ARBA00022842"/>
    </source>
</evidence>
<dbReference type="PIRSF" id="PIRSF016408">
    <property type="entry name" value="PAGM"/>
    <property type="match status" value="1"/>
</dbReference>
<evidence type="ECO:0000313" key="19">
    <source>
        <dbReference type="EMBL" id="PWN27452.1"/>
    </source>
</evidence>
<dbReference type="GeneID" id="37028072"/>
<comment type="function">
    <text evidence="11">Catalyzes the conversion of GlcNAc-6-P into GlcNAc-1-P during the synthesis of uridine diphosphate/UDP-GlcNAc, which is a biosynthetic precursor of chitin and also supplies the amino sugars for N-linked oligosaccharides of glycoproteins.</text>
</comment>
<feature type="domain" description="Alpha-D-phosphohexomutase C-terminal" evidence="15">
    <location>
        <begin position="478"/>
        <end position="551"/>
    </location>
</feature>
<comment type="pathway">
    <text evidence="2 11">Nucleotide-sugar biosynthesis; UDP-N-acetyl-alpha-D-glucosamine biosynthesis; N-acetyl-alpha-D-glucosamine 1-phosphate from alpha-D-glucosamine 6-phosphate (route I): step 2/2.</text>
</comment>
<accession>A0A316UQ65</accession>
<evidence type="ECO:0000256" key="2">
    <source>
        <dbReference type="ARBA" id="ARBA00004865"/>
    </source>
</evidence>
<evidence type="ECO:0000256" key="11">
    <source>
        <dbReference type="PIRNR" id="PIRNR016408"/>
    </source>
</evidence>
<evidence type="ECO:0000256" key="6">
    <source>
        <dbReference type="ARBA" id="ARBA00022723"/>
    </source>
</evidence>
<dbReference type="Gene3D" id="3.40.120.10">
    <property type="entry name" value="Alpha-D-Glucose-1,6-Bisphosphate, subunit A, domain 3"/>
    <property type="match status" value="3"/>
</dbReference>
<dbReference type="Gene3D" id="3.30.310.50">
    <property type="entry name" value="Alpha-D-phosphohexomutase, C-terminal domain"/>
    <property type="match status" value="1"/>
</dbReference>
<evidence type="ECO:0000256" key="13">
    <source>
        <dbReference type="PIRSR" id="PIRSR016408-2"/>
    </source>
</evidence>
<dbReference type="SUPFAM" id="SSF53738">
    <property type="entry name" value="Phosphoglucomutase, first 3 domains"/>
    <property type="match status" value="3"/>
</dbReference>
<dbReference type="PANTHER" id="PTHR45955">
    <property type="entry name" value="PHOSPHOACETYLGLUCOSAMINE MUTASE"/>
    <property type="match status" value="1"/>
</dbReference>
<feature type="binding site" evidence="13">
    <location>
        <begin position="522"/>
        <end position="526"/>
    </location>
    <ligand>
        <name>substrate</name>
    </ligand>
</feature>
<evidence type="ECO:0000259" key="15">
    <source>
        <dbReference type="Pfam" id="PF00408"/>
    </source>
</evidence>
<dbReference type="Pfam" id="PF00408">
    <property type="entry name" value="PGM_PMM_IV"/>
    <property type="match status" value="1"/>
</dbReference>
<keyword evidence="7 11" id="KW-0460">Magnesium</keyword>
<dbReference type="PANTHER" id="PTHR45955:SF1">
    <property type="entry name" value="PHOSPHOACETYLGLUCOSAMINE MUTASE"/>
    <property type="match status" value="1"/>
</dbReference>
<comment type="similarity">
    <text evidence="3 11">Belongs to the phosphohexose mutase family.</text>
</comment>
<evidence type="ECO:0000259" key="17">
    <source>
        <dbReference type="Pfam" id="PF21404"/>
    </source>
</evidence>
<evidence type="ECO:0000256" key="8">
    <source>
        <dbReference type="ARBA" id="ARBA00023235"/>
    </source>
</evidence>
<dbReference type="PROSITE" id="PS00710">
    <property type="entry name" value="PGM_PMM"/>
    <property type="match status" value="1"/>
</dbReference>
<dbReference type="GO" id="GO:0006048">
    <property type="term" value="P:UDP-N-acetylglucosamine biosynthetic process"/>
    <property type="evidence" value="ECO:0007669"/>
    <property type="project" value="UniProtKB-UniRule"/>
</dbReference>
<evidence type="ECO:0000259" key="16">
    <source>
        <dbReference type="Pfam" id="PF02878"/>
    </source>
</evidence>
<evidence type="ECO:0000256" key="9">
    <source>
        <dbReference type="ARBA" id="ARBA00031926"/>
    </source>
</evidence>